<evidence type="ECO:0000313" key="20">
    <source>
        <dbReference type="Proteomes" id="UP000601223"/>
    </source>
</evidence>
<evidence type="ECO:0000256" key="12">
    <source>
        <dbReference type="ARBA" id="ARBA00022741"/>
    </source>
</evidence>
<name>A0A8J3NI26_9ACTN</name>
<keyword evidence="10" id="KW-0169">Cobalamin biosynthesis</keyword>
<dbReference type="AlphaFoldDB" id="A0A8J3NI26"/>
<dbReference type="GO" id="GO:0005524">
    <property type="term" value="F:ATP binding"/>
    <property type="evidence" value="ECO:0007669"/>
    <property type="project" value="UniProtKB-KW"/>
</dbReference>
<evidence type="ECO:0000313" key="19">
    <source>
        <dbReference type="EMBL" id="GIF78920.1"/>
    </source>
</evidence>
<comment type="pathway">
    <text evidence="6">Cofactor biosynthesis; adenosylcobalamin biosynthesis; adenosylcobalamin from cob(II)yrinate a,c-diamide: step 5/7.</text>
</comment>
<dbReference type="InterPro" id="IPR027417">
    <property type="entry name" value="P-loop_NTPase"/>
</dbReference>
<comment type="function">
    <text evidence="4">Catalyzes ATP-dependent phosphorylation of adenosylcobinamide and addition of GMP to adenosylcobinamide phosphate.</text>
</comment>
<dbReference type="Gene3D" id="3.40.50.300">
    <property type="entry name" value="P-loop containing nucleotide triphosphate hydrolases"/>
    <property type="match status" value="1"/>
</dbReference>
<evidence type="ECO:0000256" key="1">
    <source>
        <dbReference type="ARBA" id="ARBA00000312"/>
    </source>
</evidence>
<evidence type="ECO:0000256" key="16">
    <source>
        <dbReference type="ARBA" id="ARBA00029570"/>
    </source>
</evidence>
<dbReference type="EMBL" id="BONF01000002">
    <property type="protein sequence ID" value="GIF78920.1"/>
    <property type="molecule type" value="Genomic_DNA"/>
</dbReference>
<dbReference type="Gene3D" id="3.40.50.10210">
    <property type="match status" value="1"/>
</dbReference>
<feature type="region of interest" description="Disordered" evidence="18">
    <location>
        <begin position="206"/>
        <end position="240"/>
    </location>
</feature>
<keyword evidence="20" id="KW-1185">Reference proteome</keyword>
<dbReference type="Pfam" id="PF02277">
    <property type="entry name" value="DBI_PRT"/>
    <property type="match status" value="1"/>
</dbReference>
<evidence type="ECO:0000256" key="6">
    <source>
        <dbReference type="ARBA" id="ARBA00005159"/>
    </source>
</evidence>
<feature type="compositionally biased region" description="Acidic residues" evidence="18">
    <location>
        <begin position="643"/>
        <end position="653"/>
    </location>
</feature>
<dbReference type="InterPro" id="IPR036087">
    <property type="entry name" value="Nict_dMeBzImd_PRibTrfase_sf"/>
</dbReference>
<evidence type="ECO:0000256" key="3">
    <source>
        <dbReference type="ARBA" id="ARBA00001522"/>
    </source>
</evidence>
<evidence type="ECO:0000256" key="2">
    <source>
        <dbReference type="ARBA" id="ARBA00000711"/>
    </source>
</evidence>
<evidence type="ECO:0000256" key="15">
    <source>
        <dbReference type="ARBA" id="ARBA00023134"/>
    </source>
</evidence>
<dbReference type="PANTHER" id="PTHR34848:SF1">
    <property type="entry name" value="BIFUNCTIONAL ADENOSYLCOBALAMIN BIOSYNTHESIS PROTEIN COBU"/>
    <property type="match status" value="1"/>
</dbReference>
<keyword evidence="15" id="KW-0342">GTP-binding</keyword>
<protein>
    <recommendedName>
        <fullName evidence="16">Adenosylcobinamide kinase</fullName>
        <ecNumber evidence="8">2.7.1.156</ecNumber>
        <ecNumber evidence="9">2.7.7.62</ecNumber>
    </recommendedName>
    <alternativeName>
        <fullName evidence="17">Adenosylcobinamide-phosphate guanylyltransferase</fullName>
    </alternativeName>
</protein>
<dbReference type="Pfam" id="PF02283">
    <property type="entry name" value="CobU"/>
    <property type="match status" value="1"/>
</dbReference>
<keyword evidence="13" id="KW-0418">Kinase</keyword>
<accession>A0A8J3NI26</accession>
<dbReference type="GO" id="GO:0008820">
    <property type="term" value="F:cobinamide phosphate guanylyltransferase activity"/>
    <property type="evidence" value="ECO:0007669"/>
    <property type="project" value="UniProtKB-EC"/>
</dbReference>
<dbReference type="GO" id="GO:0005525">
    <property type="term" value="F:GTP binding"/>
    <property type="evidence" value="ECO:0007669"/>
    <property type="project" value="UniProtKB-KW"/>
</dbReference>
<evidence type="ECO:0000256" key="7">
    <source>
        <dbReference type="ARBA" id="ARBA00007490"/>
    </source>
</evidence>
<organism evidence="19 20">
    <name type="scientific">Catellatospora bangladeshensis</name>
    <dbReference type="NCBI Taxonomy" id="310355"/>
    <lineage>
        <taxon>Bacteria</taxon>
        <taxon>Bacillati</taxon>
        <taxon>Actinomycetota</taxon>
        <taxon>Actinomycetes</taxon>
        <taxon>Micromonosporales</taxon>
        <taxon>Micromonosporaceae</taxon>
        <taxon>Catellatospora</taxon>
    </lineage>
</organism>
<dbReference type="InterPro" id="IPR003200">
    <property type="entry name" value="Nict_dMeBzImd_PRibTrfase"/>
</dbReference>
<dbReference type="GO" id="GO:0008939">
    <property type="term" value="F:nicotinate-nucleotide-dimethylbenzimidazole phosphoribosyltransferase activity"/>
    <property type="evidence" value="ECO:0007669"/>
    <property type="project" value="InterPro"/>
</dbReference>
<evidence type="ECO:0000256" key="8">
    <source>
        <dbReference type="ARBA" id="ARBA00012016"/>
    </source>
</evidence>
<feature type="region of interest" description="Disordered" evidence="18">
    <location>
        <begin position="633"/>
        <end position="665"/>
    </location>
</feature>
<dbReference type="SUPFAM" id="SSF52540">
    <property type="entry name" value="P-loop containing nucleoside triphosphate hydrolases"/>
    <property type="match status" value="1"/>
</dbReference>
<evidence type="ECO:0000256" key="5">
    <source>
        <dbReference type="ARBA" id="ARBA00004692"/>
    </source>
</evidence>
<comment type="catalytic activity">
    <reaction evidence="2">
        <text>adenosylcob(III)inamide phosphate + GTP + H(+) = adenosylcob(III)inamide-GDP + diphosphate</text>
        <dbReference type="Rhea" id="RHEA:22712"/>
        <dbReference type="ChEBI" id="CHEBI:15378"/>
        <dbReference type="ChEBI" id="CHEBI:33019"/>
        <dbReference type="ChEBI" id="CHEBI:37565"/>
        <dbReference type="ChEBI" id="CHEBI:58502"/>
        <dbReference type="ChEBI" id="CHEBI:60487"/>
        <dbReference type="EC" id="2.7.7.62"/>
    </reaction>
</comment>
<evidence type="ECO:0000256" key="4">
    <source>
        <dbReference type="ARBA" id="ARBA00003889"/>
    </source>
</evidence>
<proteinExistence type="inferred from homology"/>
<keyword evidence="14" id="KW-0067">ATP-binding</keyword>
<evidence type="ECO:0000256" key="11">
    <source>
        <dbReference type="ARBA" id="ARBA00022679"/>
    </source>
</evidence>
<evidence type="ECO:0000256" key="18">
    <source>
        <dbReference type="SAM" id="MobiDB-lite"/>
    </source>
</evidence>
<keyword evidence="12" id="KW-0547">Nucleotide-binding</keyword>
<dbReference type="EC" id="2.7.7.62" evidence="9"/>
<evidence type="ECO:0000256" key="9">
    <source>
        <dbReference type="ARBA" id="ARBA00012523"/>
    </source>
</evidence>
<dbReference type="RefSeq" id="WP_203740716.1">
    <property type="nucleotide sequence ID" value="NZ_BONF01000002.1"/>
</dbReference>
<feature type="compositionally biased region" description="Gly residues" evidence="18">
    <location>
        <begin position="219"/>
        <end position="231"/>
    </location>
</feature>
<comment type="catalytic activity">
    <reaction evidence="1">
        <text>adenosylcob(III)inamide + ATP = adenosylcob(III)inamide phosphate + ADP + H(+)</text>
        <dbReference type="Rhea" id="RHEA:15769"/>
        <dbReference type="ChEBI" id="CHEBI:2480"/>
        <dbReference type="ChEBI" id="CHEBI:15378"/>
        <dbReference type="ChEBI" id="CHEBI:30616"/>
        <dbReference type="ChEBI" id="CHEBI:58502"/>
        <dbReference type="ChEBI" id="CHEBI:456216"/>
        <dbReference type="EC" id="2.7.1.156"/>
    </reaction>
</comment>
<evidence type="ECO:0000256" key="14">
    <source>
        <dbReference type="ARBA" id="ARBA00022840"/>
    </source>
</evidence>
<dbReference type="GO" id="GO:0009236">
    <property type="term" value="P:cobalamin biosynthetic process"/>
    <property type="evidence" value="ECO:0007669"/>
    <property type="project" value="UniProtKB-UniPathway"/>
</dbReference>
<gene>
    <name evidence="19" type="ORF">Cba03nite_02690</name>
</gene>
<dbReference type="GO" id="GO:0043752">
    <property type="term" value="F:adenosylcobinamide kinase activity"/>
    <property type="evidence" value="ECO:0007669"/>
    <property type="project" value="UniProtKB-EC"/>
</dbReference>
<sequence length="665" mass="66570">MSHDGQPTNIGARVLVLGGIRSGKSEFAESLLLGARSVRYLATALADGGDPAFAERVAAHRARRPHTWVTLETYGDPDALPSALQQATAEETLLVDDLGGWVVSLLDRADAQVHVSRLAAAVASCPARVVLVSPEVGLSVVPPTEAGVRFADLLGLTNQAVAAACDSVALVVAGQPAWLRRPDTETGAAIDFGTASVPDRAALGASTANGAAAQPAGTPGSGAAQGAGTPGSGAAQGATAPGGTAAEVAAAAALASTTPASADPAQAAPATEYASPEVFTPAAAPRPSATADVREAAAQVPDSGLVIEPGMNLPIPDSDARDAAREHLDLLDIPGSGLGRLAEIVLFAAAAQGRAVPAPWARPRLLLLHGDHEGGVAAGQSPGRSARTAADARQGEGPIGLLAAEQGVSLQIVETAPAGAIEHGEAMPAEAVEDALRRGWRLADEAVDSGVDLLILGSCGAGAEAAAAAVVSAVTGAEVPGLLARVVSADGTVDDTAWMERCAAVRDAMHRVRGRVLSAREMLSELGGADLAVAAGVILGATARRTPVLLDGPAGVAAGLIARDLGSQSRLWCAVADAGRHPTTVLAADVLGATQLTDLHTGLGEGAGALLALPLLRSALTLAASLPALPPVLDEPPAHLQEVEDEPEYETDPAESRTDDTSTVD</sequence>
<dbReference type="PANTHER" id="PTHR34848">
    <property type="match status" value="1"/>
</dbReference>
<dbReference type="Proteomes" id="UP000601223">
    <property type="component" value="Unassembled WGS sequence"/>
</dbReference>
<dbReference type="CDD" id="cd00544">
    <property type="entry name" value="CobU"/>
    <property type="match status" value="1"/>
</dbReference>
<evidence type="ECO:0000256" key="13">
    <source>
        <dbReference type="ARBA" id="ARBA00022777"/>
    </source>
</evidence>
<reference evidence="19 20" key="1">
    <citation type="submission" date="2021-01" db="EMBL/GenBank/DDBJ databases">
        <title>Whole genome shotgun sequence of Catellatospora bangladeshensis NBRC 107357.</title>
        <authorList>
            <person name="Komaki H."/>
            <person name="Tamura T."/>
        </authorList>
    </citation>
    <scope>NUCLEOTIDE SEQUENCE [LARGE SCALE GENOMIC DNA]</scope>
    <source>
        <strain evidence="19 20">NBRC 107357</strain>
    </source>
</reference>
<feature type="compositionally biased region" description="Basic and acidic residues" evidence="18">
    <location>
        <begin position="654"/>
        <end position="665"/>
    </location>
</feature>
<comment type="similarity">
    <text evidence="7">Belongs to the CobU/CobP family.</text>
</comment>
<dbReference type="InterPro" id="IPR003203">
    <property type="entry name" value="CobU/CobP"/>
</dbReference>
<comment type="pathway">
    <text evidence="5">Cofactor biosynthesis; adenosylcobalamin biosynthesis; adenosylcobalamin from cob(II)yrinate a,c-diamide: step 6/7.</text>
</comment>
<evidence type="ECO:0000256" key="10">
    <source>
        <dbReference type="ARBA" id="ARBA00022573"/>
    </source>
</evidence>
<comment type="caution">
    <text evidence="19">The sequence shown here is derived from an EMBL/GenBank/DDBJ whole genome shotgun (WGS) entry which is preliminary data.</text>
</comment>
<comment type="catalytic activity">
    <reaction evidence="3">
        <text>adenosylcob(III)inamide + GTP = adenosylcob(III)inamide phosphate + GDP + H(+)</text>
        <dbReference type="Rhea" id="RHEA:15765"/>
        <dbReference type="ChEBI" id="CHEBI:2480"/>
        <dbReference type="ChEBI" id="CHEBI:15378"/>
        <dbReference type="ChEBI" id="CHEBI:37565"/>
        <dbReference type="ChEBI" id="CHEBI:58189"/>
        <dbReference type="ChEBI" id="CHEBI:58502"/>
        <dbReference type="EC" id="2.7.1.156"/>
    </reaction>
</comment>
<dbReference type="SUPFAM" id="SSF52733">
    <property type="entry name" value="Nicotinate mononucleotide:5,6-dimethylbenzimidazole phosphoribosyltransferase (CobT)"/>
    <property type="match status" value="1"/>
</dbReference>
<dbReference type="EC" id="2.7.1.156" evidence="8"/>
<dbReference type="UniPathway" id="UPA00148">
    <property type="reaction ID" value="UER00236"/>
</dbReference>
<keyword evidence="11" id="KW-0808">Transferase</keyword>
<evidence type="ECO:0000256" key="17">
    <source>
        <dbReference type="ARBA" id="ARBA00030571"/>
    </source>
</evidence>
<feature type="compositionally biased region" description="Low complexity" evidence="18">
    <location>
        <begin position="206"/>
        <end position="218"/>
    </location>
</feature>